<feature type="transmembrane region" description="Helical" evidence="1">
    <location>
        <begin position="21"/>
        <end position="46"/>
    </location>
</feature>
<dbReference type="PANTHER" id="PTHR36832">
    <property type="entry name" value="SLR1174 PROTEIN-RELATED"/>
    <property type="match status" value="1"/>
</dbReference>
<dbReference type="EMBL" id="DVFJ01000001">
    <property type="protein sequence ID" value="HIQ70678.1"/>
    <property type="molecule type" value="Genomic_DNA"/>
</dbReference>
<proteinExistence type="predicted"/>
<comment type="caution">
    <text evidence="2">The sequence shown here is derived from an EMBL/GenBank/DDBJ whole genome shotgun (WGS) entry which is preliminary data.</text>
</comment>
<feature type="transmembrane region" description="Helical" evidence="1">
    <location>
        <begin position="179"/>
        <end position="199"/>
    </location>
</feature>
<feature type="transmembrane region" description="Helical" evidence="1">
    <location>
        <begin position="241"/>
        <end position="259"/>
    </location>
</feature>
<feature type="transmembrane region" description="Helical" evidence="1">
    <location>
        <begin position="58"/>
        <end position="77"/>
    </location>
</feature>
<dbReference type="Proteomes" id="UP000886887">
    <property type="component" value="Unassembled WGS sequence"/>
</dbReference>
<dbReference type="AlphaFoldDB" id="A0A9D0ZA63"/>
<evidence type="ECO:0000313" key="3">
    <source>
        <dbReference type="Proteomes" id="UP000886887"/>
    </source>
</evidence>
<feature type="transmembrane region" description="Helical" evidence="1">
    <location>
        <begin position="116"/>
        <end position="136"/>
    </location>
</feature>
<keyword evidence="1" id="KW-1133">Transmembrane helix</keyword>
<gene>
    <name evidence="2" type="ORF">IAB73_00455</name>
</gene>
<dbReference type="PANTHER" id="PTHR36832:SF2">
    <property type="entry name" value="INTEGRAL MEMBRANE PROTEIN"/>
    <property type="match status" value="1"/>
</dbReference>
<reference evidence="2" key="1">
    <citation type="submission" date="2020-10" db="EMBL/GenBank/DDBJ databases">
        <authorList>
            <person name="Gilroy R."/>
        </authorList>
    </citation>
    <scope>NUCLEOTIDE SEQUENCE</scope>
    <source>
        <strain evidence="2">ChiSxjej2B14-6234</strain>
    </source>
</reference>
<evidence type="ECO:0000256" key="1">
    <source>
        <dbReference type="SAM" id="Phobius"/>
    </source>
</evidence>
<name>A0A9D0ZA63_9FIRM</name>
<reference evidence="2" key="2">
    <citation type="journal article" date="2021" name="PeerJ">
        <title>Extensive microbial diversity within the chicken gut microbiome revealed by metagenomics and culture.</title>
        <authorList>
            <person name="Gilroy R."/>
            <person name="Ravi A."/>
            <person name="Getino M."/>
            <person name="Pursley I."/>
            <person name="Horton D.L."/>
            <person name="Alikhan N.F."/>
            <person name="Baker D."/>
            <person name="Gharbi K."/>
            <person name="Hall N."/>
            <person name="Watson M."/>
            <person name="Adriaenssens E.M."/>
            <person name="Foster-Nyarko E."/>
            <person name="Jarju S."/>
            <person name="Secka A."/>
            <person name="Antonio M."/>
            <person name="Oren A."/>
            <person name="Chaudhuri R.R."/>
            <person name="La Ragione R."/>
            <person name="Hildebrand F."/>
            <person name="Pallen M.J."/>
        </authorList>
    </citation>
    <scope>NUCLEOTIDE SEQUENCE</scope>
    <source>
        <strain evidence="2">ChiSxjej2B14-6234</strain>
    </source>
</reference>
<sequence>MKAYRSFFRIRFLNGLQYRAAAAAGVATQFAWGAMEILMFRAFYLAAPASFPMGFEQLSAYVWLQQALLALFAPWIFDGEIFEAITGGGVAYELIRPLDLYGMWFIKNLAMRLSRAVLRCAPILLVAFALPAPYGLSLPPDALALAAFAVTGALAALVVCAFCMLIYISTFYTLNPMGVRVVATSMTELLAGGLIPLPFMPDGLRMALELTPFAGMQNLPLRAYSGELAGAALLRAAGLQVFWLAALVALGVSLMRAALRRVVVQGG</sequence>
<feature type="transmembrane region" description="Helical" evidence="1">
    <location>
        <begin position="142"/>
        <end position="167"/>
    </location>
</feature>
<accession>A0A9D0ZA63</accession>
<evidence type="ECO:0000313" key="2">
    <source>
        <dbReference type="EMBL" id="HIQ70678.1"/>
    </source>
</evidence>
<organism evidence="2 3">
    <name type="scientific">Candidatus Onthenecus intestinigallinarum</name>
    <dbReference type="NCBI Taxonomy" id="2840875"/>
    <lineage>
        <taxon>Bacteria</taxon>
        <taxon>Bacillati</taxon>
        <taxon>Bacillota</taxon>
        <taxon>Clostridia</taxon>
        <taxon>Eubacteriales</taxon>
        <taxon>Candidatus Onthenecus</taxon>
    </lineage>
</organism>
<keyword evidence="1" id="KW-0472">Membrane</keyword>
<protein>
    <submittedName>
        <fullName evidence="2">ABC transporter permease</fullName>
    </submittedName>
</protein>
<keyword evidence="1" id="KW-0812">Transmembrane</keyword>